<reference evidence="1" key="1">
    <citation type="submission" date="2023-03" db="EMBL/GenBank/DDBJ databases">
        <title>Newly Isolated Salmophages for Biocontrol of Salmonella in Ready-To-Eat Plant-Based Food.</title>
        <authorList>
            <person name="Wojcicki M."/>
            <person name="Swider O."/>
            <person name="Srednicka P."/>
            <person name="Ilczuk T."/>
            <person name="Koperski L."/>
            <person name="Shymialevich D."/>
            <person name="Cieslak H."/>
            <person name="Sokolowska B."/>
            <person name="Juszczuk-Kubiak E."/>
        </authorList>
    </citation>
    <scope>NUCLEOTIDE SEQUENCE</scope>
</reference>
<sequence>MSKFQELKQELEECACPKCFGVGEWNDAEPGDTRYNTYVCTYCNGSGINPECGISLDIERGAKMDIFTTPAINLLGVGLFQATVYRTDDSTDVVTFIVPEFFLEKFFEEFEQFREEHNAHSDMEDLAAMFPAVYGYIFEGNGLDLNKSELVELNWGINFEVGSPFPRYFQGLEIR</sequence>
<dbReference type="EMBL" id="OQ674104">
    <property type="protein sequence ID" value="WYX90384.1"/>
    <property type="molecule type" value="Genomic_DNA"/>
</dbReference>
<protein>
    <submittedName>
        <fullName evidence="1">Uncharacterized protein</fullName>
    </submittedName>
</protein>
<gene>
    <name evidence="1" type="ORF">PTQ24_000109</name>
</gene>
<evidence type="ECO:0000313" key="2">
    <source>
        <dbReference type="Proteomes" id="UP001431510"/>
    </source>
</evidence>
<evidence type="ECO:0000313" key="1">
    <source>
        <dbReference type="EMBL" id="WYX90384.1"/>
    </source>
</evidence>
<accession>A0AAX4ND45</accession>
<name>A0AAX4ND45_9CAUD</name>
<proteinExistence type="predicted"/>
<dbReference type="Proteomes" id="UP001431510">
    <property type="component" value="Segment"/>
</dbReference>
<organism evidence="1 2">
    <name type="scientific">Salmonella phage KKP_3822</name>
    <dbReference type="NCBI Taxonomy" id="3027681"/>
    <lineage>
        <taxon>Viruses</taxon>
        <taxon>Duplodnaviria</taxon>
        <taxon>Heunggongvirae</taxon>
        <taxon>Uroviricota</taxon>
        <taxon>Caudoviricetes</taxon>
    </lineage>
</organism>